<dbReference type="PANTHER" id="PTHR39165">
    <property type="entry name" value="IG HYPOTHETICAL 17883"/>
    <property type="match status" value="1"/>
</dbReference>
<sequence length="146" mass="15418">MVIIYWLLIIVMLVGVAGAVIPGLPGSSLILAAILVWSFIQNFTGVGWALGMAIAVLVLSTLIDFLATYWGAKQSGASKWGQIGCFVGLALGFFGLLPALPFGGPLLGMLIGPFFGAVVGEFLYRQDLEFIQRAKLSVISNPVASE</sequence>
<keyword evidence="1" id="KW-1133">Transmembrane helix</keyword>
<dbReference type="EMBL" id="RCBY01000552">
    <property type="protein sequence ID" value="RQH16630.1"/>
    <property type="molecule type" value="Genomic_DNA"/>
</dbReference>
<dbReference type="InterPro" id="IPR007403">
    <property type="entry name" value="DUF456"/>
</dbReference>
<organism evidence="2 3">
    <name type="scientific">Okeania hirsuta</name>
    <dbReference type="NCBI Taxonomy" id="1458930"/>
    <lineage>
        <taxon>Bacteria</taxon>
        <taxon>Bacillati</taxon>
        <taxon>Cyanobacteriota</taxon>
        <taxon>Cyanophyceae</taxon>
        <taxon>Oscillatoriophycideae</taxon>
        <taxon>Oscillatoriales</taxon>
        <taxon>Microcoleaceae</taxon>
        <taxon>Okeania</taxon>
    </lineage>
</organism>
<comment type="caution">
    <text evidence="2">The sequence shown here is derived from an EMBL/GenBank/DDBJ whole genome shotgun (WGS) entry which is preliminary data.</text>
</comment>
<dbReference type="Proteomes" id="UP000269154">
    <property type="component" value="Unassembled WGS sequence"/>
</dbReference>
<feature type="transmembrane region" description="Helical" evidence="1">
    <location>
        <begin position="7"/>
        <end position="40"/>
    </location>
</feature>
<gene>
    <name evidence="2" type="ORF">D5R40_33910</name>
</gene>
<evidence type="ECO:0000313" key="3">
    <source>
        <dbReference type="Proteomes" id="UP000269154"/>
    </source>
</evidence>
<feature type="transmembrane region" description="Helical" evidence="1">
    <location>
        <begin position="106"/>
        <end position="124"/>
    </location>
</feature>
<keyword evidence="1" id="KW-0472">Membrane</keyword>
<dbReference type="Pfam" id="PF04306">
    <property type="entry name" value="DUF456"/>
    <property type="match status" value="1"/>
</dbReference>
<feature type="transmembrane region" description="Helical" evidence="1">
    <location>
        <begin position="46"/>
        <end position="71"/>
    </location>
</feature>
<dbReference type="PANTHER" id="PTHR39165:SF1">
    <property type="entry name" value="DUF456 DOMAIN-CONTAINING PROTEIN"/>
    <property type="match status" value="1"/>
</dbReference>
<dbReference type="OrthoDB" id="428631at2"/>
<protein>
    <submittedName>
        <fullName evidence="2">DUF456 family protein</fullName>
    </submittedName>
</protein>
<feature type="transmembrane region" description="Helical" evidence="1">
    <location>
        <begin position="83"/>
        <end position="100"/>
    </location>
</feature>
<proteinExistence type="predicted"/>
<keyword evidence="3" id="KW-1185">Reference proteome</keyword>
<accession>A0A3N6QMK0</accession>
<evidence type="ECO:0000313" key="2">
    <source>
        <dbReference type="EMBL" id="RQH16630.1"/>
    </source>
</evidence>
<dbReference type="AlphaFoldDB" id="A0A3N6QMK0"/>
<keyword evidence="1" id="KW-0812">Transmembrane</keyword>
<name>A0A3N6QMK0_9CYAN</name>
<reference evidence="2 3" key="1">
    <citation type="journal article" date="2018" name="ACS Chem. Biol.">
        <title>Ketoreductase domain dysfunction expands chemodiversity: malyngamide biosynthesis in the cyanobacterium Okeania hirsuta.</title>
        <authorList>
            <person name="Moss N.A."/>
            <person name="Leao T."/>
            <person name="Rankin M."/>
            <person name="McCullough T.M."/>
            <person name="Qu P."/>
            <person name="Korobeynikov A."/>
            <person name="Smith J.L."/>
            <person name="Gerwick L."/>
            <person name="Gerwick W.H."/>
        </authorList>
    </citation>
    <scope>NUCLEOTIDE SEQUENCE [LARGE SCALE GENOMIC DNA]</scope>
    <source>
        <strain evidence="2 3">PAB10Feb10-1</strain>
    </source>
</reference>
<evidence type="ECO:0000256" key="1">
    <source>
        <dbReference type="SAM" id="Phobius"/>
    </source>
</evidence>